<proteinExistence type="predicted"/>
<evidence type="ECO:0000313" key="1">
    <source>
        <dbReference type="EMBL" id="CAK5081033.1"/>
    </source>
</evidence>
<dbReference type="Proteomes" id="UP001497535">
    <property type="component" value="Unassembled WGS sequence"/>
</dbReference>
<organism evidence="1 2">
    <name type="scientific">Meloidogyne enterolobii</name>
    <name type="common">Root-knot nematode worm</name>
    <name type="synonym">Meloidogyne mayaguensis</name>
    <dbReference type="NCBI Taxonomy" id="390850"/>
    <lineage>
        <taxon>Eukaryota</taxon>
        <taxon>Metazoa</taxon>
        <taxon>Ecdysozoa</taxon>
        <taxon>Nematoda</taxon>
        <taxon>Chromadorea</taxon>
        <taxon>Rhabditida</taxon>
        <taxon>Tylenchina</taxon>
        <taxon>Tylenchomorpha</taxon>
        <taxon>Tylenchoidea</taxon>
        <taxon>Meloidogynidae</taxon>
        <taxon>Meloidogyninae</taxon>
        <taxon>Meloidogyne</taxon>
    </lineage>
</organism>
<protein>
    <submittedName>
        <fullName evidence="1">Uncharacterized protein</fullName>
    </submittedName>
</protein>
<sequence length="151" mass="17401">MKSFIFFSFIAFTIYSTTFAIPIKDNDRPEFSLKNEENENAGKDLILQKSKKASENIVNGAYCYDNNLATYINNGLYYYPQNMGQLSNYILDRIKSARYSGYWFVHAAIITGQTQGLHWQSSATGDIFSPTSRHGCNFLRFQRITKIQNNF</sequence>
<dbReference type="EMBL" id="CAVMJV010000043">
    <property type="protein sequence ID" value="CAK5081033.1"/>
    <property type="molecule type" value="Genomic_DNA"/>
</dbReference>
<name>A0ACB0ZPZ4_MELEN</name>
<accession>A0ACB0ZPZ4</accession>
<evidence type="ECO:0000313" key="2">
    <source>
        <dbReference type="Proteomes" id="UP001497535"/>
    </source>
</evidence>
<comment type="caution">
    <text evidence="1">The sequence shown here is derived from an EMBL/GenBank/DDBJ whole genome shotgun (WGS) entry which is preliminary data.</text>
</comment>
<gene>
    <name evidence="1" type="ORF">MENTE1834_LOCUS28246</name>
</gene>
<keyword evidence="2" id="KW-1185">Reference proteome</keyword>
<reference evidence="1" key="1">
    <citation type="submission" date="2023-11" db="EMBL/GenBank/DDBJ databases">
        <authorList>
            <person name="Poullet M."/>
        </authorList>
    </citation>
    <scope>NUCLEOTIDE SEQUENCE</scope>
    <source>
        <strain evidence="1">E1834</strain>
    </source>
</reference>